<keyword evidence="4" id="KW-1185">Reference proteome</keyword>
<sequence length="67" mass="7689">MEYFSAITGFHLPHSFPVVRTLFLFVCVSAALDDPFGTNGGEIMICILIYRYVVQKKKKITRNSYQI</sequence>
<feature type="signal peptide" evidence="2">
    <location>
        <begin position="1"/>
        <end position="31"/>
    </location>
</feature>
<dbReference type="Gramene" id="ONI17794">
    <property type="protein sequence ID" value="ONI17794"/>
    <property type="gene ID" value="PRUPE_3G179300"/>
</dbReference>
<keyword evidence="1" id="KW-1133">Transmembrane helix</keyword>
<dbReference type="EMBL" id="CM007653">
    <property type="protein sequence ID" value="ONI17794.1"/>
    <property type="molecule type" value="Genomic_DNA"/>
</dbReference>
<evidence type="ECO:0000256" key="1">
    <source>
        <dbReference type="SAM" id="Phobius"/>
    </source>
</evidence>
<feature type="transmembrane region" description="Helical" evidence="1">
    <location>
        <begin position="38"/>
        <end position="54"/>
    </location>
</feature>
<keyword evidence="1" id="KW-0472">Membrane</keyword>
<gene>
    <name evidence="3" type="ORF">PRUPE_3G179300</name>
</gene>
<accession>A0A251Q1V7</accession>
<keyword evidence="2" id="KW-0732">Signal</keyword>
<reference evidence="3 4" key="1">
    <citation type="journal article" date="2013" name="Nat. Genet.">
        <title>The high-quality draft genome of peach (Prunus persica) identifies unique patterns of genetic diversity, domestication and genome evolution.</title>
        <authorList>
            <consortium name="International Peach Genome Initiative"/>
            <person name="Verde I."/>
            <person name="Abbott A.G."/>
            <person name="Scalabrin S."/>
            <person name="Jung S."/>
            <person name="Shu S."/>
            <person name="Marroni F."/>
            <person name="Zhebentyayeva T."/>
            <person name="Dettori M.T."/>
            <person name="Grimwood J."/>
            <person name="Cattonaro F."/>
            <person name="Zuccolo A."/>
            <person name="Rossini L."/>
            <person name="Jenkins J."/>
            <person name="Vendramin E."/>
            <person name="Meisel L.A."/>
            <person name="Decroocq V."/>
            <person name="Sosinski B."/>
            <person name="Prochnik S."/>
            <person name="Mitros T."/>
            <person name="Policriti A."/>
            <person name="Cipriani G."/>
            <person name="Dondini L."/>
            <person name="Ficklin S."/>
            <person name="Goodstein D.M."/>
            <person name="Xuan P."/>
            <person name="Del Fabbro C."/>
            <person name="Aramini V."/>
            <person name="Copetti D."/>
            <person name="Gonzalez S."/>
            <person name="Horner D.S."/>
            <person name="Falchi R."/>
            <person name="Lucas S."/>
            <person name="Mica E."/>
            <person name="Maldonado J."/>
            <person name="Lazzari B."/>
            <person name="Bielenberg D."/>
            <person name="Pirona R."/>
            <person name="Miculan M."/>
            <person name="Barakat A."/>
            <person name="Testolin R."/>
            <person name="Stella A."/>
            <person name="Tartarini S."/>
            <person name="Tonutti P."/>
            <person name="Arus P."/>
            <person name="Orellana A."/>
            <person name="Wells C."/>
            <person name="Main D."/>
            <person name="Vizzotto G."/>
            <person name="Silva H."/>
            <person name="Salamini F."/>
            <person name="Schmutz J."/>
            <person name="Morgante M."/>
            <person name="Rokhsar D.S."/>
        </authorList>
    </citation>
    <scope>NUCLEOTIDE SEQUENCE [LARGE SCALE GENOMIC DNA]</scope>
    <source>
        <strain evidence="4">cv. Nemared</strain>
    </source>
</reference>
<dbReference type="Proteomes" id="UP000006882">
    <property type="component" value="Chromosome G3"/>
</dbReference>
<evidence type="ECO:0000313" key="4">
    <source>
        <dbReference type="Proteomes" id="UP000006882"/>
    </source>
</evidence>
<organism evidence="3 4">
    <name type="scientific">Prunus persica</name>
    <name type="common">Peach</name>
    <name type="synonym">Amygdalus persica</name>
    <dbReference type="NCBI Taxonomy" id="3760"/>
    <lineage>
        <taxon>Eukaryota</taxon>
        <taxon>Viridiplantae</taxon>
        <taxon>Streptophyta</taxon>
        <taxon>Embryophyta</taxon>
        <taxon>Tracheophyta</taxon>
        <taxon>Spermatophyta</taxon>
        <taxon>Magnoliopsida</taxon>
        <taxon>eudicotyledons</taxon>
        <taxon>Gunneridae</taxon>
        <taxon>Pentapetalae</taxon>
        <taxon>rosids</taxon>
        <taxon>fabids</taxon>
        <taxon>Rosales</taxon>
        <taxon>Rosaceae</taxon>
        <taxon>Amygdaloideae</taxon>
        <taxon>Amygdaleae</taxon>
        <taxon>Prunus</taxon>
    </lineage>
</organism>
<evidence type="ECO:0000256" key="2">
    <source>
        <dbReference type="SAM" id="SignalP"/>
    </source>
</evidence>
<feature type="chain" id="PRO_5012264794" evidence="2">
    <location>
        <begin position="32"/>
        <end position="67"/>
    </location>
</feature>
<protein>
    <submittedName>
        <fullName evidence="3">Uncharacterized protein</fullName>
    </submittedName>
</protein>
<keyword evidence="1" id="KW-0812">Transmembrane</keyword>
<proteinExistence type="predicted"/>
<name>A0A251Q1V7_PRUPE</name>
<evidence type="ECO:0000313" key="3">
    <source>
        <dbReference type="EMBL" id="ONI17794.1"/>
    </source>
</evidence>
<dbReference type="AlphaFoldDB" id="A0A251Q1V7"/>